<evidence type="ECO:0000256" key="1">
    <source>
        <dbReference type="SAM" id="SignalP"/>
    </source>
</evidence>
<keyword evidence="3" id="KW-1185">Reference proteome</keyword>
<dbReference type="Proteomes" id="UP000076744">
    <property type="component" value="Unassembled WGS sequence"/>
</dbReference>
<accession>A0A168ET94</accession>
<proteinExistence type="predicted"/>
<dbReference type="OrthoDB" id="10466305at2759"/>
<feature type="chain" id="PRO_5007896629" evidence="1">
    <location>
        <begin position="20"/>
        <end position="92"/>
    </location>
</feature>
<dbReference type="AlphaFoldDB" id="A0A168ET94"/>
<protein>
    <submittedName>
        <fullName evidence="2">Uncharacterized protein</fullName>
    </submittedName>
</protein>
<organism evidence="2 3">
    <name type="scientific">Cordyceps fumosorosea (strain ARSEF 2679)</name>
    <name type="common">Isaria fumosorosea</name>
    <dbReference type="NCBI Taxonomy" id="1081104"/>
    <lineage>
        <taxon>Eukaryota</taxon>
        <taxon>Fungi</taxon>
        <taxon>Dikarya</taxon>
        <taxon>Ascomycota</taxon>
        <taxon>Pezizomycotina</taxon>
        <taxon>Sordariomycetes</taxon>
        <taxon>Hypocreomycetidae</taxon>
        <taxon>Hypocreales</taxon>
        <taxon>Cordycipitaceae</taxon>
        <taxon>Cordyceps</taxon>
    </lineage>
</organism>
<gene>
    <name evidence="2" type="ORF">ISF_01091</name>
</gene>
<dbReference type="RefSeq" id="XP_018709148.1">
    <property type="nucleotide sequence ID" value="XM_018844698.1"/>
</dbReference>
<reference evidence="2 3" key="1">
    <citation type="journal article" date="2016" name="Genome Biol. Evol.">
        <title>Divergent and convergent evolution of fungal pathogenicity.</title>
        <authorList>
            <person name="Shang Y."/>
            <person name="Xiao G."/>
            <person name="Zheng P."/>
            <person name="Cen K."/>
            <person name="Zhan S."/>
            <person name="Wang C."/>
        </authorList>
    </citation>
    <scope>NUCLEOTIDE SEQUENCE [LARGE SCALE GENOMIC DNA]</scope>
    <source>
        <strain evidence="2 3">ARSEF 2679</strain>
    </source>
</reference>
<dbReference type="EMBL" id="AZHB01000001">
    <property type="protein sequence ID" value="OAA74190.1"/>
    <property type="molecule type" value="Genomic_DNA"/>
</dbReference>
<comment type="caution">
    <text evidence="2">The sequence shown here is derived from an EMBL/GenBank/DDBJ whole genome shotgun (WGS) entry which is preliminary data.</text>
</comment>
<name>A0A168ET94_CORFA</name>
<evidence type="ECO:0000313" key="2">
    <source>
        <dbReference type="EMBL" id="OAA74190.1"/>
    </source>
</evidence>
<sequence length="92" mass="10154">MRLITAIMLALSSRPPVIAESVEQWQDVTVAPQSAPRYIFVCDDNDLANICRNPPYNFNCTLEGWANSDVPIPICKDETKCSCELQSPAIGP</sequence>
<evidence type="ECO:0000313" key="3">
    <source>
        <dbReference type="Proteomes" id="UP000076744"/>
    </source>
</evidence>
<dbReference type="GeneID" id="30017383"/>
<feature type="signal peptide" evidence="1">
    <location>
        <begin position="1"/>
        <end position="19"/>
    </location>
</feature>
<keyword evidence="1" id="KW-0732">Signal</keyword>